<accession>A0A376SCE9</accession>
<evidence type="ECO:0000313" key="2">
    <source>
        <dbReference type="Proteomes" id="UP000254817"/>
    </source>
</evidence>
<proteinExistence type="predicted"/>
<dbReference type="EMBL" id="UGAW01000002">
    <property type="protein sequence ID" value="STI48182.1"/>
    <property type="molecule type" value="Genomic_DNA"/>
</dbReference>
<evidence type="ECO:0000313" key="1">
    <source>
        <dbReference type="EMBL" id="STI48182.1"/>
    </source>
</evidence>
<organism evidence="1 2">
    <name type="scientific">Escherichia coli</name>
    <dbReference type="NCBI Taxonomy" id="562"/>
    <lineage>
        <taxon>Bacteria</taxon>
        <taxon>Pseudomonadati</taxon>
        <taxon>Pseudomonadota</taxon>
        <taxon>Gammaproteobacteria</taxon>
        <taxon>Enterobacterales</taxon>
        <taxon>Enterobacteriaceae</taxon>
        <taxon>Escherichia</taxon>
    </lineage>
</organism>
<name>A0A376SCE9_ECOLX</name>
<gene>
    <name evidence="1" type="ORF">NCTC11112_07421</name>
</gene>
<dbReference type="AlphaFoldDB" id="A0A376SCE9"/>
<sequence length="142" mass="17358">MFTMATSMNITKYLEKFHKKRTPDNGRISLLYENAINYDMYSVYIKDANGDDYLFERFINGEIKALKWNPEETRFTIQSILYPKDLTENSFSGIYYYHAHELRFHSLRDLNCWNEFAFRLRSNFENKKLSRQKYIYRQQKKK</sequence>
<reference evidence="1 2" key="1">
    <citation type="submission" date="2018-06" db="EMBL/GenBank/DDBJ databases">
        <authorList>
            <consortium name="Pathogen Informatics"/>
            <person name="Doyle S."/>
        </authorList>
    </citation>
    <scope>NUCLEOTIDE SEQUENCE [LARGE SCALE GENOMIC DNA]</scope>
    <source>
        <strain evidence="1 2">NCTC11112</strain>
    </source>
</reference>
<dbReference type="Proteomes" id="UP000254817">
    <property type="component" value="Unassembled WGS sequence"/>
</dbReference>
<protein>
    <submittedName>
        <fullName evidence="1">Uncharacterized protein</fullName>
    </submittedName>
</protein>